<dbReference type="EMBL" id="LT976981">
    <property type="protein sequence ID" value="SOZ74358.1"/>
    <property type="molecule type" value="Genomic_DNA"/>
</dbReference>
<reference evidence="2" key="1">
    <citation type="submission" date="2018-01" db="EMBL/GenBank/DDBJ databases">
        <authorList>
            <person name="Gaut B.S."/>
            <person name="Morton B.R."/>
            <person name="Clegg M.T."/>
            <person name="Duvall M.R."/>
        </authorList>
    </citation>
    <scope>NUCLEOTIDE SEQUENCE [LARGE SCALE GENOMIC DNA]</scope>
    <source>
        <plasmid evidence="2">Plasmid cbm2613_p</plasmid>
    </source>
</reference>
<dbReference type="AlphaFoldDB" id="A0A375EDP9"/>
<dbReference type="Proteomes" id="UP000256952">
    <property type="component" value="Plasmid CBM2613_p"/>
</dbReference>
<protein>
    <submittedName>
        <fullName evidence="1">Uncharacterized protein</fullName>
    </submittedName>
</protein>
<organism evidence="1 2">
    <name type="scientific">Cupriavidus taiwanensis</name>
    <dbReference type="NCBI Taxonomy" id="164546"/>
    <lineage>
        <taxon>Bacteria</taxon>
        <taxon>Pseudomonadati</taxon>
        <taxon>Pseudomonadota</taxon>
        <taxon>Betaproteobacteria</taxon>
        <taxon>Burkholderiales</taxon>
        <taxon>Burkholderiaceae</taxon>
        <taxon>Cupriavidus</taxon>
    </lineage>
</organism>
<accession>A0A375EDP9</accession>
<evidence type="ECO:0000313" key="2">
    <source>
        <dbReference type="Proteomes" id="UP000256952"/>
    </source>
</evidence>
<gene>
    <name evidence="1" type="ORF">CBM2613_P10007</name>
</gene>
<sequence length="206" mass="22925">MSQRSGRTPCLRQMRCTSRDRHVVSSAASFWVRGPCARLELSVEFSTRASNSSGGCSGRLSGWLACKQDSRSAKNRLDHRVIKRESQPGRCMIVSRDVAIVTQKNRLQASRTARLRVAACNCSRSDSVKFIFPCTQFKYKLVFFQWCSGLVAAVYRTHCAFMTSGKPTTEVRSKRVKAAASVTPRRAPVALIGALRLTLHEAQPLQ</sequence>
<evidence type="ECO:0000313" key="1">
    <source>
        <dbReference type="EMBL" id="SOZ74358.1"/>
    </source>
</evidence>
<proteinExistence type="predicted"/>
<name>A0A375EDP9_9BURK</name>
<keyword evidence="1" id="KW-0614">Plasmid</keyword>
<geneLocation type="plasmid" evidence="2">
    <name>cbm2613_p</name>
</geneLocation>